<dbReference type="InterPro" id="IPR000847">
    <property type="entry name" value="LysR_HTH_N"/>
</dbReference>
<dbReference type="Pfam" id="PF00126">
    <property type="entry name" value="HTH_1"/>
    <property type="match status" value="1"/>
</dbReference>
<keyword evidence="4" id="KW-0804">Transcription</keyword>
<evidence type="ECO:0000256" key="1">
    <source>
        <dbReference type="ARBA" id="ARBA00009437"/>
    </source>
</evidence>
<dbReference type="PANTHER" id="PTHR30346:SF0">
    <property type="entry name" value="HCA OPERON TRANSCRIPTIONAL ACTIVATOR HCAR"/>
    <property type="match status" value="1"/>
</dbReference>
<dbReference type="Gene3D" id="3.40.190.10">
    <property type="entry name" value="Periplasmic binding protein-like II"/>
    <property type="match status" value="2"/>
</dbReference>
<evidence type="ECO:0000256" key="3">
    <source>
        <dbReference type="ARBA" id="ARBA00023125"/>
    </source>
</evidence>
<dbReference type="PANTHER" id="PTHR30346">
    <property type="entry name" value="TRANSCRIPTIONAL DUAL REGULATOR HCAR-RELATED"/>
    <property type="match status" value="1"/>
</dbReference>
<name>A0ABS1EHD5_9BURK</name>
<evidence type="ECO:0000256" key="2">
    <source>
        <dbReference type="ARBA" id="ARBA00023015"/>
    </source>
</evidence>
<dbReference type="InterPro" id="IPR036388">
    <property type="entry name" value="WH-like_DNA-bd_sf"/>
</dbReference>
<dbReference type="SUPFAM" id="SSF53850">
    <property type="entry name" value="Periplasmic binding protein-like II"/>
    <property type="match status" value="1"/>
</dbReference>
<evidence type="ECO:0000313" key="7">
    <source>
        <dbReference type="Proteomes" id="UP000635316"/>
    </source>
</evidence>
<gene>
    <name evidence="6" type="ORF">JHL22_14540</name>
</gene>
<dbReference type="Gene3D" id="1.10.10.10">
    <property type="entry name" value="Winged helix-like DNA-binding domain superfamily/Winged helix DNA-binding domain"/>
    <property type="match status" value="1"/>
</dbReference>
<protein>
    <submittedName>
        <fullName evidence="6">LysR family transcriptional regulator</fullName>
    </submittedName>
</protein>
<evidence type="ECO:0000256" key="4">
    <source>
        <dbReference type="ARBA" id="ARBA00023163"/>
    </source>
</evidence>
<organism evidence="6 7">
    <name type="scientific">Advenella mandrilli</name>
    <dbReference type="NCBI Taxonomy" id="2800330"/>
    <lineage>
        <taxon>Bacteria</taxon>
        <taxon>Pseudomonadati</taxon>
        <taxon>Pseudomonadota</taxon>
        <taxon>Betaproteobacteria</taxon>
        <taxon>Burkholderiales</taxon>
        <taxon>Alcaligenaceae</taxon>
    </lineage>
</organism>
<proteinExistence type="inferred from homology"/>
<keyword evidence="3" id="KW-0238">DNA-binding</keyword>
<sequence length="295" mass="33246">MDIDLRLLRYFVAVAEELNFSKAAVRLNISQPPLSFAIKQLEQELDLVLFERNSRQVALTNAGIRLYKEALFILGHASSLKHTLHHADARPHIRIGFVGSMMYRNLAGLLAELKQLFPDMTFSLTEANSSEIIHDTDRGNIDIGLTHANQLPAGIKSRTLMIEPFLLCLHQSNPLATQKSLDLADLQHENFIFFSRSVSPAYYEMLLSMCVSAGFFPRANDEARHWLSITSLVSQNLGVSIVPACMQHCGLPNLRFIPFKHTQRSVTDVVWSARKDADIKQKIVDVAARFYAPFL</sequence>
<dbReference type="PRINTS" id="PR00039">
    <property type="entry name" value="HTHLYSR"/>
</dbReference>
<dbReference type="EMBL" id="JAENGP010000019">
    <property type="protein sequence ID" value="MBK1782432.1"/>
    <property type="molecule type" value="Genomic_DNA"/>
</dbReference>
<evidence type="ECO:0000259" key="5">
    <source>
        <dbReference type="PROSITE" id="PS50931"/>
    </source>
</evidence>
<accession>A0ABS1EHD5</accession>
<comment type="similarity">
    <text evidence="1">Belongs to the LysR transcriptional regulatory family.</text>
</comment>
<dbReference type="InterPro" id="IPR036390">
    <property type="entry name" value="WH_DNA-bd_sf"/>
</dbReference>
<keyword evidence="7" id="KW-1185">Reference proteome</keyword>
<evidence type="ECO:0000313" key="6">
    <source>
        <dbReference type="EMBL" id="MBK1782432.1"/>
    </source>
</evidence>
<dbReference type="Pfam" id="PF03466">
    <property type="entry name" value="LysR_substrate"/>
    <property type="match status" value="1"/>
</dbReference>
<dbReference type="Proteomes" id="UP000635316">
    <property type="component" value="Unassembled WGS sequence"/>
</dbReference>
<dbReference type="SUPFAM" id="SSF46785">
    <property type="entry name" value="Winged helix' DNA-binding domain"/>
    <property type="match status" value="1"/>
</dbReference>
<keyword evidence="2" id="KW-0805">Transcription regulation</keyword>
<dbReference type="PROSITE" id="PS50931">
    <property type="entry name" value="HTH_LYSR"/>
    <property type="match status" value="1"/>
</dbReference>
<dbReference type="InterPro" id="IPR005119">
    <property type="entry name" value="LysR_subst-bd"/>
</dbReference>
<feature type="domain" description="HTH lysR-type" evidence="5">
    <location>
        <begin position="3"/>
        <end position="60"/>
    </location>
</feature>
<dbReference type="RefSeq" id="WP_200239060.1">
    <property type="nucleotide sequence ID" value="NZ_JAENGP010000019.1"/>
</dbReference>
<comment type="caution">
    <text evidence="6">The sequence shown here is derived from an EMBL/GenBank/DDBJ whole genome shotgun (WGS) entry which is preliminary data.</text>
</comment>
<reference evidence="6 7" key="1">
    <citation type="submission" date="2020-12" db="EMBL/GenBank/DDBJ databases">
        <authorList>
            <person name="Lu T."/>
            <person name="Wang Q."/>
            <person name="Han X."/>
        </authorList>
    </citation>
    <scope>NUCLEOTIDE SEQUENCE [LARGE SCALE GENOMIC DNA]</scope>
    <source>
        <strain evidence="6 7">WQ 585</strain>
    </source>
</reference>